<dbReference type="Proteomes" id="UP001057375">
    <property type="component" value="Unassembled WGS sequence"/>
</dbReference>
<sequence length="59" mass="7069">MMEAAMQASYENWQDKQWIEATFAPLATLLDRVQDPQWRIREKADTRPPHIREKEVNEV</sequence>
<dbReference type="EMBL" id="BQXS01008721">
    <property type="protein sequence ID" value="GKT30298.1"/>
    <property type="molecule type" value="Genomic_DNA"/>
</dbReference>
<keyword evidence="3" id="KW-1185">Reference proteome</keyword>
<gene>
    <name evidence="2" type="ORF">ADUPG1_005464</name>
</gene>
<protein>
    <submittedName>
        <fullName evidence="2">Uncharacterized protein</fullName>
    </submittedName>
</protein>
<feature type="non-terminal residue" evidence="2">
    <location>
        <position position="59"/>
    </location>
</feature>
<comment type="caution">
    <text evidence="2">The sequence shown here is derived from an EMBL/GenBank/DDBJ whole genome shotgun (WGS) entry which is preliminary data.</text>
</comment>
<organism evidence="2 3">
    <name type="scientific">Aduncisulcus paluster</name>
    <dbReference type="NCBI Taxonomy" id="2918883"/>
    <lineage>
        <taxon>Eukaryota</taxon>
        <taxon>Metamonada</taxon>
        <taxon>Carpediemonas-like organisms</taxon>
        <taxon>Aduncisulcus</taxon>
    </lineage>
</organism>
<evidence type="ECO:0000256" key="1">
    <source>
        <dbReference type="SAM" id="MobiDB-lite"/>
    </source>
</evidence>
<evidence type="ECO:0000313" key="3">
    <source>
        <dbReference type="Proteomes" id="UP001057375"/>
    </source>
</evidence>
<reference evidence="2" key="1">
    <citation type="submission" date="2022-03" db="EMBL/GenBank/DDBJ databases">
        <title>Draft genome sequence of Aduncisulcus paluster, a free-living microaerophilic Fornicata.</title>
        <authorList>
            <person name="Yuyama I."/>
            <person name="Kume K."/>
            <person name="Tamura T."/>
            <person name="Inagaki Y."/>
            <person name="Hashimoto T."/>
        </authorList>
    </citation>
    <scope>NUCLEOTIDE SEQUENCE</scope>
    <source>
        <strain evidence="2">NY0171</strain>
    </source>
</reference>
<accession>A0ABQ5KFR2</accession>
<evidence type="ECO:0000313" key="2">
    <source>
        <dbReference type="EMBL" id="GKT30298.1"/>
    </source>
</evidence>
<name>A0ABQ5KFR2_9EUKA</name>
<proteinExistence type="predicted"/>
<feature type="region of interest" description="Disordered" evidence="1">
    <location>
        <begin position="40"/>
        <end position="59"/>
    </location>
</feature>